<accession>A0A068UHA6</accession>
<name>A0A068UHA6_COFCA</name>
<keyword evidence="1" id="KW-0472">Membrane</keyword>
<dbReference type="InParanoid" id="A0A068UHA6"/>
<keyword evidence="1" id="KW-1133">Transmembrane helix</keyword>
<dbReference type="Gramene" id="CDP07836">
    <property type="protein sequence ID" value="CDP07836"/>
    <property type="gene ID" value="GSCOC_T00025283001"/>
</dbReference>
<evidence type="ECO:0000313" key="2">
    <source>
        <dbReference type="EMBL" id="CDP07836.1"/>
    </source>
</evidence>
<sequence length="47" mass="5014">MSPKPSQIKGKLLEDKEIMAINKIGAMALLFCVTTWAVGGSINTYSG</sequence>
<dbReference type="Proteomes" id="UP000295252">
    <property type="component" value="Chromosome X"/>
</dbReference>
<keyword evidence="1" id="KW-0812">Transmembrane</keyword>
<evidence type="ECO:0000313" key="3">
    <source>
        <dbReference type="Proteomes" id="UP000295252"/>
    </source>
</evidence>
<proteinExistence type="predicted"/>
<feature type="transmembrane region" description="Helical" evidence="1">
    <location>
        <begin position="20"/>
        <end position="39"/>
    </location>
</feature>
<reference evidence="3" key="1">
    <citation type="journal article" date="2014" name="Science">
        <title>The coffee genome provides insight into the convergent evolution of caffeine biosynthesis.</title>
        <authorList>
            <person name="Denoeud F."/>
            <person name="Carretero-Paulet L."/>
            <person name="Dereeper A."/>
            <person name="Droc G."/>
            <person name="Guyot R."/>
            <person name="Pietrella M."/>
            <person name="Zheng C."/>
            <person name="Alberti A."/>
            <person name="Anthony F."/>
            <person name="Aprea G."/>
            <person name="Aury J.M."/>
            <person name="Bento P."/>
            <person name="Bernard M."/>
            <person name="Bocs S."/>
            <person name="Campa C."/>
            <person name="Cenci A."/>
            <person name="Combes M.C."/>
            <person name="Crouzillat D."/>
            <person name="Da Silva C."/>
            <person name="Daddiego L."/>
            <person name="De Bellis F."/>
            <person name="Dussert S."/>
            <person name="Garsmeur O."/>
            <person name="Gayraud T."/>
            <person name="Guignon V."/>
            <person name="Jahn K."/>
            <person name="Jamilloux V."/>
            <person name="Joet T."/>
            <person name="Labadie K."/>
            <person name="Lan T."/>
            <person name="Leclercq J."/>
            <person name="Lepelley M."/>
            <person name="Leroy T."/>
            <person name="Li L.T."/>
            <person name="Librado P."/>
            <person name="Lopez L."/>
            <person name="Munoz A."/>
            <person name="Noel B."/>
            <person name="Pallavicini A."/>
            <person name="Perrotta G."/>
            <person name="Poncet V."/>
            <person name="Pot D."/>
            <person name="Priyono X."/>
            <person name="Rigoreau M."/>
            <person name="Rouard M."/>
            <person name="Rozas J."/>
            <person name="Tranchant-Dubreuil C."/>
            <person name="VanBuren R."/>
            <person name="Zhang Q."/>
            <person name="Andrade A.C."/>
            <person name="Argout X."/>
            <person name="Bertrand B."/>
            <person name="de Kochko A."/>
            <person name="Graziosi G."/>
            <person name="Henry R.J."/>
            <person name="Jayarama X."/>
            <person name="Ming R."/>
            <person name="Nagai C."/>
            <person name="Rounsley S."/>
            <person name="Sankoff D."/>
            <person name="Giuliano G."/>
            <person name="Albert V.A."/>
            <person name="Wincker P."/>
            <person name="Lashermes P."/>
        </authorList>
    </citation>
    <scope>NUCLEOTIDE SEQUENCE [LARGE SCALE GENOMIC DNA]</scope>
    <source>
        <strain evidence="3">cv. DH200-94</strain>
    </source>
</reference>
<dbReference type="AlphaFoldDB" id="A0A068UHA6"/>
<organism evidence="2 3">
    <name type="scientific">Coffea canephora</name>
    <name type="common">Robusta coffee</name>
    <dbReference type="NCBI Taxonomy" id="49390"/>
    <lineage>
        <taxon>Eukaryota</taxon>
        <taxon>Viridiplantae</taxon>
        <taxon>Streptophyta</taxon>
        <taxon>Embryophyta</taxon>
        <taxon>Tracheophyta</taxon>
        <taxon>Spermatophyta</taxon>
        <taxon>Magnoliopsida</taxon>
        <taxon>eudicotyledons</taxon>
        <taxon>Gunneridae</taxon>
        <taxon>Pentapetalae</taxon>
        <taxon>asterids</taxon>
        <taxon>lamiids</taxon>
        <taxon>Gentianales</taxon>
        <taxon>Rubiaceae</taxon>
        <taxon>Ixoroideae</taxon>
        <taxon>Gardenieae complex</taxon>
        <taxon>Bertiereae - Coffeeae clade</taxon>
        <taxon>Coffeeae</taxon>
        <taxon>Coffea</taxon>
    </lineage>
</organism>
<evidence type="ECO:0000256" key="1">
    <source>
        <dbReference type="SAM" id="Phobius"/>
    </source>
</evidence>
<dbReference type="EMBL" id="HG739112">
    <property type="protein sequence ID" value="CDP07836.1"/>
    <property type="molecule type" value="Genomic_DNA"/>
</dbReference>
<keyword evidence="3" id="KW-1185">Reference proteome</keyword>
<protein>
    <submittedName>
        <fullName evidence="2">Uncharacterized protein</fullName>
    </submittedName>
</protein>
<gene>
    <name evidence="2" type="ORF">GSCOC_T00025283001</name>
</gene>